<keyword evidence="4" id="KW-0862">Zinc</keyword>
<feature type="domain" description="IBR" evidence="5">
    <location>
        <begin position="3"/>
        <end position="42"/>
    </location>
</feature>
<keyword evidence="2" id="KW-0863">Zinc-finger</keyword>
<dbReference type="GO" id="GO:0008270">
    <property type="term" value="F:zinc ion binding"/>
    <property type="evidence" value="ECO:0007669"/>
    <property type="project" value="UniProtKB-KW"/>
</dbReference>
<evidence type="ECO:0000256" key="1">
    <source>
        <dbReference type="ARBA" id="ARBA00022723"/>
    </source>
</evidence>
<keyword evidence="3" id="KW-0833">Ubl conjugation pathway</keyword>
<evidence type="ECO:0000313" key="6">
    <source>
        <dbReference type="EMBL" id="KAI9267898.1"/>
    </source>
</evidence>
<evidence type="ECO:0000256" key="3">
    <source>
        <dbReference type="ARBA" id="ARBA00022786"/>
    </source>
</evidence>
<gene>
    <name evidence="6" type="ORF">BDA99DRAFT_435745</name>
</gene>
<accession>A0AAD5KD48</accession>
<proteinExistence type="predicted"/>
<reference evidence="6" key="1">
    <citation type="journal article" date="2022" name="IScience">
        <title>Evolution of zygomycete secretomes and the origins of terrestrial fungal ecologies.</title>
        <authorList>
            <person name="Chang Y."/>
            <person name="Wang Y."/>
            <person name="Mondo S."/>
            <person name="Ahrendt S."/>
            <person name="Andreopoulos W."/>
            <person name="Barry K."/>
            <person name="Beard J."/>
            <person name="Benny G.L."/>
            <person name="Blankenship S."/>
            <person name="Bonito G."/>
            <person name="Cuomo C."/>
            <person name="Desiro A."/>
            <person name="Gervers K.A."/>
            <person name="Hundley H."/>
            <person name="Kuo A."/>
            <person name="LaButti K."/>
            <person name="Lang B.F."/>
            <person name="Lipzen A."/>
            <person name="O'Donnell K."/>
            <person name="Pangilinan J."/>
            <person name="Reynolds N."/>
            <person name="Sandor L."/>
            <person name="Smith M.E."/>
            <person name="Tsang A."/>
            <person name="Grigoriev I.V."/>
            <person name="Stajich J.E."/>
            <person name="Spatafora J.W."/>
        </authorList>
    </citation>
    <scope>NUCLEOTIDE SEQUENCE</scope>
    <source>
        <strain evidence="6">RSA 2281</strain>
    </source>
</reference>
<dbReference type="InterPro" id="IPR031127">
    <property type="entry name" value="E3_UB_ligase_RBR"/>
</dbReference>
<keyword evidence="1" id="KW-0479">Metal-binding</keyword>
<comment type="caution">
    <text evidence="6">The sequence shown here is derived from an EMBL/GenBank/DDBJ whole genome shotgun (WGS) entry which is preliminary data.</text>
</comment>
<keyword evidence="7" id="KW-1185">Reference proteome</keyword>
<sequence>LAEKQRWTRCPRCHEMVEKSHGCLFVYCNCGTEFCYRCGSYSTGHNCQKQFHRLSDDQLKAMRQPMFAYQ</sequence>
<dbReference type="GO" id="GO:0004842">
    <property type="term" value="F:ubiquitin-protein transferase activity"/>
    <property type="evidence" value="ECO:0007669"/>
    <property type="project" value="InterPro"/>
</dbReference>
<dbReference type="SUPFAM" id="SSF57850">
    <property type="entry name" value="RING/U-box"/>
    <property type="match status" value="1"/>
</dbReference>
<evidence type="ECO:0000256" key="2">
    <source>
        <dbReference type="ARBA" id="ARBA00022771"/>
    </source>
</evidence>
<dbReference type="PANTHER" id="PTHR11685">
    <property type="entry name" value="RBR FAMILY RING FINGER AND IBR DOMAIN-CONTAINING"/>
    <property type="match status" value="1"/>
</dbReference>
<dbReference type="InterPro" id="IPR002867">
    <property type="entry name" value="IBR_dom"/>
</dbReference>
<dbReference type="GO" id="GO:0016567">
    <property type="term" value="P:protein ubiquitination"/>
    <property type="evidence" value="ECO:0007669"/>
    <property type="project" value="InterPro"/>
</dbReference>
<dbReference type="AlphaFoldDB" id="A0AAD5KD48"/>
<dbReference type="EMBL" id="JAIXMP010000009">
    <property type="protein sequence ID" value="KAI9267898.1"/>
    <property type="molecule type" value="Genomic_DNA"/>
</dbReference>
<protein>
    <recommendedName>
        <fullName evidence="5">IBR domain-containing protein</fullName>
    </recommendedName>
</protein>
<evidence type="ECO:0000256" key="4">
    <source>
        <dbReference type="ARBA" id="ARBA00022833"/>
    </source>
</evidence>
<dbReference type="Gene3D" id="1.20.120.1750">
    <property type="match status" value="1"/>
</dbReference>
<name>A0AAD5KD48_9FUNG</name>
<dbReference type="Proteomes" id="UP001209540">
    <property type="component" value="Unassembled WGS sequence"/>
</dbReference>
<evidence type="ECO:0000259" key="5">
    <source>
        <dbReference type="Pfam" id="PF01485"/>
    </source>
</evidence>
<dbReference type="Pfam" id="PF01485">
    <property type="entry name" value="IBR"/>
    <property type="match status" value="1"/>
</dbReference>
<organism evidence="6 7">
    <name type="scientific">Phascolomyces articulosus</name>
    <dbReference type="NCBI Taxonomy" id="60185"/>
    <lineage>
        <taxon>Eukaryota</taxon>
        <taxon>Fungi</taxon>
        <taxon>Fungi incertae sedis</taxon>
        <taxon>Mucoromycota</taxon>
        <taxon>Mucoromycotina</taxon>
        <taxon>Mucoromycetes</taxon>
        <taxon>Mucorales</taxon>
        <taxon>Lichtheimiaceae</taxon>
        <taxon>Phascolomyces</taxon>
    </lineage>
</organism>
<reference evidence="6" key="2">
    <citation type="submission" date="2023-02" db="EMBL/GenBank/DDBJ databases">
        <authorList>
            <consortium name="DOE Joint Genome Institute"/>
            <person name="Mondo S.J."/>
            <person name="Chang Y."/>
            <person name="Wang Y."/>
            <person name="Ahrendt S."/>
            <person name="Andreopoulos W."/>
            <person name="Barry K."/>
            <person name="Beard J."/>
            <person name="Benny G.L."/>
            <person name="Blankenship S."/>
            <person name="Bonito G."/>
            <person name="Cuomo C."/>
            <person name="Desiro A."/>
            <person name="Gervers K.A."/>
            <person name="Hundley H."/>
            <person name="Kuo A."/>
            <person name="LaButti K."/>
            <person name="Lang B.F."/>
            <person name="Lipzen A."/>
            <person name="O'Donnell K."/>
            <person name="Pangilinan J."/>
            <person name="Reynolds N."/>
            <person name="Sandor L."/>
            <person name="Smith M.W."/>
            <person name="Tsang A."/>
            <person name="Grigoriev I.V."/>
            <person name="Stajich J.E."/>
            <person name="Spatafora J.W."/>
        </authorList>
    </citation>
    <scope>NUCLEOTIDE SEQUENCE</scope>
    <source>
        <strain evidence="6">RSA 2281</strain>
    </source>
</reference>
<evidence type="ECO:0000313" key="7">
    <source>
        <dbReference type="Proteomes" id="UP001209540"/>
    </source>
</evidence>
<feature type="non-terminal residue" evidence="6">
    <location>
        <position position="70"/>
    </location>
</feature>